<keyword evidence="3" id="KW-0449">Lipoprotein</keyword>
<feature type="compositionally biased region" description="Low complexity" evidence="1">
    <location>
        <begin position="125"/>
        <end position="150"/>
    </location>
</feature>
<dbReference type="EMBL" id="SRHY01000005">
    <property type="protein sequence ID" value="TFJ93487.1"/>
    <property type="molecule type" value="Genomic_DNA"/>
</dbReference>
<evidence type="ECO:0000313" key="4">
    <source>
        <dbReference type="Proteomes" id="UP000298484"/>
    </source>
</evidence>
<keyword evidence="4" id="KW-1185">Reference proteome</keyword>
<dbReference type="NCBIfam" id="TIGR02898">
    <property type="entry name" value="spore_YhcN_YlaJ"/>
    <property type="match status" value="1"/>
</dbReference>
<feature type="compositionally biased region" description="Polar residues" evidence="1">
    <location>
        <begin position="52"/>
        <end position="64"/>
    </location>
</feature>
<feature type="signal peptide" evidence="2">
    <location>
        <begin position="1"/>
        <end position="17"/>
    </location>
</feature>
<evidence type="ECO:0000256" key="2">
    <source>
        <dbReference type="SAM" id="SignalP"/>
    </source>
</evidence>
<reference evidence="3 4" key="1">
    <citation type="submission" date="2019-03" db="EMBL/GenBank/DDBJ databases">
        <title>Genome sequence of Lentibacillus salicampi ATCC BAA-719.</title>
        <authorList>
            <person name="Maclea K.S."/>
            <person name="Simoes Junior M."/>
        </authorList>
    </citation>
    <scope>NUCLEOTIDE SEQUENCE [LARGE SCALE GENOMIC DNA]</scope>
    <source>
        <strain evidence="3 4">ATCC BAA-719</strain>
    </source>
</reference>
<proteinExistence type="predicted"/>
<dbReference type="PROSITE" id="PS51257">
    <property type="entry name" value="PROKAR_LIPOPROTEIN"/>
    <property type="match status" value="1"/>
</dbReference>
<dbReference type="OrthoDB" id="1707228at2"/>
<feature type="region of interest" description="Disordered" evidence="1">
    <location>
        <begin position="121"/>
        <end position="152"/>
    </location>
</feature>
<keyword evidence="2" id="KW-0732">Signal</keyword>
<dbReference type="GO" id="GO:0030435">
    <property type="term" value="P:sporulation resulting in formation of a cellular spore"/>
    <property type="evidence" value="ECO:0007669"/>
    <property type="project" value="InterPro"/>
</dbReference>
<feature type="compositionally biased region" description="Basic and acidic residues" evidence="1">
    <location>
        <begin position="33"/>
        <end position="49"/>
    </location>
</feature>
<name>A0A4Y9AEG0_9BACI</name>
<evidence type="ECO:0000256" key="1">
    <source>
        <dbReference type="SAM" id="MobiDB-lite"/>
    </source>
</evidence>
<feature type="chain" id="PRO_5039598018" evidence="2">
    <location>
        <begin position="18"/>
        <end position="220"/>
    </location>
</feature>
<sequence length="220" mass="24189">MKWKLFSIMLAVLFVLAACNGNNGNNGGNDGTDDGKNNNDNVEQTRFEGDTGTDNMNDRNNGNRTRNKDDQGKNGPNGNNNEDQYELADKAANKIANEVDSIDNAYVVKTDNNAYVAAEMDRDNNNGNNMNNDNNASNNGTTNNNNNKGGDVTDEVKEQISDIVKSVDSDVDNVYVSTNPDFLDLMNNYADDADNDEPVEGLFDQMGNMIERVFPERGNH</sequence>
<evidence type="ECO:0000313" key="3">
    <source>
        <dbReference type="EMBL" id="TFJ93487.1"/>
    </source>
</evidence>
<feature type="region of interest" description="Disordered" evidence="1">
    <location>
        <begin position="26"/>
        <end position="83"/>
    </location>
</feature>
<dbReference type="AlphaFoldDB" id="A0A4Y9AEG0"/>
<dbReference type="InterPro" id="IPR019076">
    <property type="entry name" value="Spore_lipoprot_YhcN/YlaJ-like"/>
</dbReference>
<organism evidence="3 4">
    <name type="scientific">Lentibacillus salicampi</name>
    <dbReference type="NCBI Taxonomy" id="175306"/>
    <lineage>
        <taxon>Bacteria</taxon>
        <taxon>Bacillati</taxon>
        <taxon>Bacillota</taxon>
        <taxon>Bacilli</taxon>
        <taxon>Bacillales</taxon>
        <taxon>Bacillaceae</taxon>
        <taxon>Lentibacillus</taxon>
    </lineage>
</organism>
<dbReference type="InterPro" id="IPR014247">
    <property type="entry name" value="Spore_lipoprot_YhcN/YlaJ"/>
</dbReference>
<accession>A0A4Y9AEG0</accession>
<protein>
    <submittedName>
        <fullName evidence="3">YhcN/YlaJ family sporulation lipoprotein</fullName>
    </submittedName>
</protein>
<dbReference type="Pfam" id="PF09580">
    <property type="entry name" value="Spore_YhcN_YlaJ"/>
    <property type="match status" value="2"/>
</dbReference>
<dbReference type="RefSeq" id="WP_135109148.1">
    <property type="nucleotide sequence ID" value="NZ_SRHY01000005.1"/>
</dbReference>
<dbReference type="Proteomes" id="UP000298484">
    <property type="component" value="Unassembled WGS sequence"/>
</dbReference>
<comment type="caution">
    <text evidence="3">The sequence shown here is derived from an EMBL/GenBank/DDBJ whole genome shotgun (WGS) entry which is preliminary data.</text>
</comment>
<gene>
    <name evidence="3" type="ORF">E4U82_05870</name>
</gene>